<dbReference type="PROSITE" id="PS50237">
    <property type="entry name" value="HECT"/>
    <property type="match status" value="1"/>
</dbReference>
<dbReference type="Proteomes" id="UP001369086">
    <property type="component" value="Unassembled WGS sequence"/>
</dbReference>
<feature type="active site" description="Glycyl thioester intermediate" evidence="3">
    <location>
        <position position="93"/>
    </location>
</feature>
<dbReference type="InterPro" id="IPR000569">
    <property type="entry name" value="HECT_dom"/>
</dbReference>
<keyword evidence="6" id="KW-1185">Reference proteome</keyword>
<evidence type="ECO:0000256" key="2">
    <source>
        <dbReference type="ARBA" id="ARBA00022786"/>
    </source>
</evidence>
<organism evidence="5 6">
    <name type="scientific">Huso huso</name>
    <name type="common">Beluga</name>
    <name type="synonym">Acipenser huso</name>
    <dbReference type="NCBI Taxonomy" id="61971"/>
    <lineage>
        <taxon>Eukaryota</taxon>
        <taxon>Metazoa</taxon>
        <taxon>Chordata</taxon>
        <taxon>Craniata</taxon>
        <taxon>Vertebrata</taxon>
        <taxon>Euteleostomi</taxon>
        <taxon>Actinopterygii</taxon>
        <taxon>Chondrostei</taxon>
        <taxon>Acipenseriformes</taxon>
        <taxon>Acipenseridae</taxon>
        <taxon>Huso</taxon>
    </lineage>
</organism>
<accession>A0ABR0ZHF3</accession>
<proteinExistence type="predicted"/>
<dbReference type="InterPro" id="IPR035983">
    <property type="entry name" value="Hect_E3_ubiquitin_ligase"/>
</dbReference>
<feature type="domain" description="HECT" evidence="4">
    <location>
        <begin position="58"/>
        <end position="125"/>
    </location>
</feature>
<evidence type="ECO:0000256" key="3">
    <source>
        <dbReference type="PROSITE-ProRule" id="PRU00104"/>
    </source>
</evidence>
<sequence>MCYSGKKMTAADIENLFGVEFSLAGSNRRRDETRIMGYWADYLMDCEEQNEGVSLEDILMFATGLRALPPAGMQPWPSIDFIYNSTFPLSNTCGNVIRLPVSGSYEQFKTSMDFGIQNSPGFGQP</sequence>
<evidence type="ECO:0000313" key="5">
    <source>
        <dbReference type="EMBL" id="KAK6484066.1"/>
    </source>
</evidence>
<evidence type="ECO:0000259" key="4">
    <source>
        <dbReference type="PROSITE" id="PS50237"/>
    </source>
</evidence>
<gene>
    <name evidence="5" type="ORF">HHUSO_G13733</name>
</gene>
<reference evidence="5 6" key="1">
    <citation type="submission" date="2021-05" db="EMBL/GenBank/DDBJ databases">
        <authorList>
            <person name="Zahm M."/>
            <person name="Klopp C."/>
            <person name="Cabau C."/>
            <person name="Kuhl H."/>
            <person name="Suciu R."/>
            <person name="Ciorpac M."/>
            <person name="Holostenco D."/>
            <person name="Gessner J."/>
            <person name="Wuertz S."/>
            <person name="Hohne C."/>
            <person name="Stock M."/>
            <person name="Gislard M."/>
            <person name="Lluch J."/>
            <person name="Milhes M."/>
            <person name="Lampietro C."/>
            <person name="Lopez Roques C."/>
            <person name="Donnadieu C."/>
            <person name="Du K."/>
            <person name="Schartl M."/>
            <person name="Guiguen Y."/>
        </authorList>
    </citation>
    <scope>NUCLEOTIDE SEQUENCE [LARGE SCALE GENOMIC DNA]</scope>
    <source>
        <strain evidence="5">Hh-F2</strain>
        <tissue evidence="5">Blood</tissue>
    </source>
</reference>
<evidence type="ECO:0000256" key="1">
    <source>
        <dbReference type="ARBA" id="ARBA00022679"/>
    </source>
</evidence>
<keyword evidence="1" id="KW-0808">Transferase</keyword>
<protein>
    <submittedName>
        <fullName evidence="5">G2/M phase-specific E3 ubiquitin-protein ligase-like</fullName>
    </submittedName>
</protein>
<dbReference type="Pfam" id="PF00632">
    <property type="entry name" value="HECT"/>
    <property type="match status" value="1"/>
</dbReference>
<dbReference type="EMBL" id="JAHFZB010000011">
    <property type="protein sequence ID" value="KAK6484066.1"/>
    <property type="molecule type" value="Genomic_DNA"/>
</dbReference>
<keyword evidence="2 3" id="KW-0833">Ubl conjugation pathway</keyword>
<name>A0ABR0ZHF3_HUSHU</name>
<dbReference type="SUPFAM" id="SSF56204">
    <property type="entry name" value="Hect, E3 ligase catalytic domain"/>
    <property type="match status" value="1"/>
</dbReference>
<evidence type="ECO:0000313" key="6">
    <source>
        <dbReference type="Proteomes" id="UP001369086"/>
    </source>
</evidence>
<comment type="caution">
    <text evidence="5">The sequence shown here is derived from an EMBL/GenBank/DDBJ whole genome shotgun (WGS) entry which is preliminary data.</text>
</comment>
<dbReference type="Gene3D" id="3.30.2410.10">
    <property type="entry name" value="Hect, E3 ligase catalytic domain"/>
    <property type="match status" value="1"/>
</dbReference>